<accession>A0A085WS12</accession>
<dbReference type="AlphaFoldDB" id="A0A085WS12"/>
<reference evidence="1 2" key="1">
    <citation type="submission" date="2014-04" db="EMBL/GenBank/DDBJ databases">
        <title>Genome assembly of Hyalangium minutum DSM 14724.</title>
        <authorList>
            <person name="Sharma G."/>
            <person name="Subramanian S."/>
        </authorList>
    </citation>
    <scope>NUCLEOTIDE SEQUENCE [LARGE SCALE GENOMIC DNA]</scope>
    <source>
        <strain evidence="1 2">DSM 14724</strain>
    </source>
</reference>
<name>A0A085WS12_9BACT</name>
<evidence type="ECO:0000313" key="2">
    <source>
        <dbReference type="Proteomes" id="UP000028725"/>
    </source>
</evidence>
<organism evidence="1 2">
    <name type="scientific">Hyalangium minutum</name>
    <dbReference type="NCBI Taxonomy" id="394096"/>
    <lineage>
        <taxon>Bacteria</taxon>
        <taxon>Pseudomonadati</taxon>
        <taxon>Myxococcota</taxon>
        <taxon>Myxococcia</taxon>
        <taxon>Myxococcales</taxon>
        <taxon>Cystobacterineae</taxon>
        <taxon>Archangiaceae</taxon>
        <taxon>Hyalangium</taxon>
    </lineage>
</organism>
<evidence type="ECO:0000313" key="1">
    <source>
        <dbReference type="EMBL" id="KFE70475.1"/>
    </source>
</evidence>
<sequence length="90" mass="10368">MWGEFDVPDESCRPYWGDFKADSCTGVGVRQFSSVLYNIKDIKWEDACWQMPALIQGVQFERPNRCRIAGQHMWGEFDVPDSSCGPIYPD</sequence>
<comment type="caution">
    <text evidence="1">The sequence shown here is derived from an EMBL/GenBank/DDBJ whole genome shotgun (WGS) entry which is preliminary data.</text>
</comment>
<keyword evidence="2" id="KW-1185">Reference proteome</keyword>
<dbReference type="Proteomes" id="UP000028725">
    <property type="component" value="Unassembled WGS sequence"/>
</dbReference>
<gene>
    <name evidence="1" type="ORF">DB31_5517</name>
</gene>
<proteinExistence type="predicted"/>
<dbReference type="STRING" id="394096.DB31_5517"/>
<protein>
    <submittedName>
        <fullName evidence="1">Uncharacterized protein</fullName>
    </submittedName>
</protein>
<dbReference type="EMBL" id="JMCB01000003">
    <property type="protein sequence ID" value="KFE70475.1"/>
    <property type="molecule type" value="Genomic_DNA"/>
</dbReference>